<protein>
    <submittedName>
        <fullName evidence="1">Uncharacterized protein</fullName>
    </submittedName>
</protein>
<dbReference type="EMBL" id="PDXD01000001">
    <property type="protein sequence ID" value="RYN83737.1"/>
    <property type="molecule type" value="Genomic_DNA"/>
</dbReference>
<proteinExistence type="predicted"/>
<reference evidence="2" key="1">
    <citation type="journal article" date="2019" name="bioRxiv">
        <title>Genomics, evolutionary history and diagnostics of the Alternaria alternata species group including apple and Asian pear pathotypes.</title>
        <authorList>
            <person name="Armitage A.D."/>
            <person name="Cockerton H.M."/>
            <person name="Sreenivasaprasad S."/>
            <person name="Woodhall J.W."/>
            <person name="Lane C.R."/>
            <person name="Harrison R.J."/>
            <person name="Clarkson J.P."/>
        </authorList>
    </citation>
    <scope>NUCLEOTIDE SEQUENCE [LARGE SCALE GENOMIC DNA]</scope>
    <source>
        <strain evidence="2">FERA 1177</strain>
    </source>
</reference>
<evidence type="ECO:0000313" key="1">
    <source>
        <dbReference type="EMBL" id="RYN83737.1"/>
    </source>
</evidence>
<comment type="caution">
    <text evidence="1">The sequence shown here is derived from an EMBL/GenBank/DDBJ whole genome shotgun (WGS) entry which is preliminary data.</text>
</comment>
<gene>
    <name evidence="1" type="ORF">AA0117_g1645</name>
</gene>
<organism evidence="1 2">
    <name type="scientific">Alternaria alternata</name>
    <name type="common">Alternaria rot fungus</name>
    <name type="synonym">Torula alternata</name>
    <dbReference type="NCBI Taxonomy" id="5599"/>
    <lineage>
        <taxon>Eukaryota</taxon>
        <taxon>Fungi</taxon>
        <taxon>Dikarya</taxon>
        <taxon>Ascomycota</taxon>
        <taxon>Pezizomycotina</taxon>
        <taxon>Dothideomycetes</taxon>
        <taxon>Pleosporomycetidae</taxon>
        <taxon>Pleosporales</taxon>
        <taxon>Pleosporineae</taxon>
        <taxon>Pleosporaceae</taxon>
        <taxon>Alternaria</taxon>
        <taxon>Alternaria sect. Alternaria</taxon>
        <taxon>Alternaria alternata complex</taxon>
    </lineage>
</organism>
<sequence length="295" mass="34199">MVEPEAGILRLATELRQMIYDYIISANSDRTIKVTLDEDEKIHFENCKFILNLVCTDTIFRQEVPSYLFEHFTFILTDTKCICHRIVEAFSKALSPRHRVCVRKIVIPFFTNRTSFVRPHLSKHWKEDPDVLEKLDRRGHIKVASTLLKLLRQDLPYALSLLNSMPALKNLELGVDVTEVVAYDANSKTFIPPSSARFPILLATLRSSGTFALNHPLSIALHSIKSMGKLRQVELKLKWSNFIFDLYNRAGRRFPREWTQTVKEELEGLFEDFLRREPWPGWPSRSGNKQSLIPT</sequence>
<dbReference type="Proteomes" id="UP000291422">
    <property type="component" value="Unassembled WGS sequence"/>
</dbReference>
<name>A0A4Q4NU40_ALTAL</name>
<dbReference type="AlphaFoldDB" id="A0A4Q4NU40"/>
<dbReference type="VEuPathDB" id="FungiDB:CC77DRAFT_401358"/>
<evidence type="ECO:0000313" key="2">
    <source>
        <dbReference type="Proteomes" id="UP000291422"/>
    </source>
</evidence>
<accession>A0A4Q4NU40</accession>